<reference evidence="3" key="1">
    <citation type="journal article" date="2019" name="Int. J. Syst. Evol. Microbiol.">
        <title>The Global Catalogue of Microorganisms (GCM) 10K type strain sequencing project: providing services to taxonomists for standard genome sequencing and annotation.</title>
        <authorList>
            <consortium name="The Broad Institute Genomics Platform"/>
            <consortium name="The Broad Institute Genome Sequencing Center for Infectious Disease"/>
            <person name="Wu L."/>
            <person name="Ma J."/>
        </authorList>
    </citation>
    <scope>NUCLEOTIDE SEQUENCE [LARGE SCALE GENOMIC DNA]</scope>
    <source>
        <strain evidence="3">CCM 9147</strain>
    </source>
</reference>
<keyword evidence="1" id="KW-0472">Membrane</keyword>
<keyword evidence="3" id="KW-1185">Reference proteome</keyword>
<evidence type="ECO:0000256" key="1">
    <source>
        <dbReference type="SAM" id="Phobius"/>
    </source>
</evidence>
<keyword evidence="1" id="KW-0812">Transmembrane</keyword>
<protein>
    <submittedName>
        <fullName evidence="2">Uncharacterized protein</fullName>
    </submittedName>
</protein>
<sequence length="188" mass="21960">MRSNRRNLIYALIAILPTLFMFHILITLFPYTGLGRILVLPLVFILNAVLIISVIYLIRKLRPLCYTLILLPSILLSIWNTIYFYPQEFSPSIPRQISYSVSAINHYDDLTMVDWEGYTFTANGNGESERYVAALYKYKHQVPLDGSLYFYNDTDFHKDSPIKSLDGIPPELDPHHQFIWWLLKTLNK</sequence>
<accession>A0ABW4DAY0</accession>
<dbReference type="RefSeq" id="WP_229524632.1">
    <property type="nucleotide sequence ID" value="NZ_JAFFQR010000064.1"/>
</dbReference>
<feature type="transmembrane region" description="Helical" evidence="1">
    <location>
        <begin position="37"/>
        <end position="58"/>
    </location>
</feature>
<evidence type="ECO:0000313" key="3">
    <source>
        <dbReference type="Proteomes" id="UP001597340"/>
    </source>
</evidence>
<evidence type="ECO:0000313" key="2">
    <source>
        <dbReference type="EMBL" id="MFD1460938.1"/>
    </source>
</evidence>
<organism evidence="2 3">
    <name type="scientific">Paenibacillus farraposensis</name>
    <dbReference type="NCBI Taxonomy" id="2807095"/>
    <lineage>
        <taxon>Bacteria</taxon>
        <taxon>Bacillati</taxon>
        <taxon>Bacillota</taxon>
        <taxon>Bacilli</taxon>
        <taxon>Bacillales</taxon>
        <taxon>Paenibacillaceae</taxon>
        <taxon>Paenibacillus</taxon>
    </lineage>
</organism>
<keyword evidence="1" id="KW-1133">Transmembrane helix</keyword>
<feature type="transmembrane region" description="Helical" evidence="1">
    <location>
        <begin position="7"/>
        <end position="31"/>
    </location>
</feature>
<proteinExistence type="predicted"/>
<comment type="caution">
    <text evidence="2">The sequence shown here is derived from an EMBL/GenBank/DDBJ whole genome shotgun (WGS) entry which is preliminary data.</text>
</comment>
<dbReference type="EMBL" id="JBHTNZ010000005">
    <property type="protein sequence ID" value="MFD1460938.1"/>
    <property type="molecule type" value="Genomic_DNA"/>
</dbReference>
<dbReference type="Proteomes" id="UP001597340">
    <property type="component" value="Unassembled WGS sequence"/>
</dbReference>
<name>A0ABW4DAY0_9BACL</name>
<feature type="transmembrane region" description="Helical" evidence="1">
    <location>
        <begin position="65"/>
        <end position="85"/>
    </location>
</feature>
<gene>
    <name evidence="2" type="ORF">ACFQ5D_05675</name>
</gene>